<dbReference type="SUPFAM" id="SSF48452">
    <property type="entry name" value="TPR-like"/>
    <property type="match status" value="1"/>
</dbReference>
<dbReference type="Gene3D" id="1.25.40.10">
    <property type="entry name" value="Tetratricopeptide repeat domain"/>
    <property type="match status" value="1"/>
</dbReference>
<sequence>MPLRQEQRVERHLAAIFAADVAGYSRLVGLDELGTLKSLASAREIMDALIEEHGGRIANTAGDSVLAEFPSAVDAVQCGVAVQGRLLEMGREIARDRRVQFRIGIHVGDVVARGRDLLGDGVNVGARLQEVAEPGGVCISGAVYEQVHKALPFSFKNLGLKKLKNIDRAVQAYAVSSESLGSTRAGVADPTAHDGASQRARSIALAAIAVALLVLASAGGAVWWMGPQQRGGVQNAGDSTPVRSDKPSVAVLPFSNLSDDKAQEYFSDGITDDVINELSKVAGLFVVARNSTFTFKNTAVDVRKAAADLGVRYVVEGSVRRAADRIRINVRLVDAASGGQLWADRYEGAMGDVFGLQDEIAGKITRTLAVQLTSKEQGQIAAKRTENPAAYDEFLKGWNRYLQQNPKAAREAIGHFERAIEIEPNYSRAFAALAATYWQIARRQWQEERFGLRSVHDARLKAEEYITKAQQSPISLNHQVASAILSQQGMHEKAIKEGERAISMDPNDANAYVALAGALSLAGQPAKALEFVLHGMRLNPFSPPSYFYELGLAQFGLEQFQSAAASLERAIALNSDDRWSYRVLLAAYGHLGRKADAERIFSLAEKNRQGLDPLSIRGTAFWYPFKDSADWERMATGLRLANVPD</sequence>
<feature type="domain" description="Cyclic nucleotide-binding" evidence="3">
    <location>
        <begin position="490"/>
        <end position="602"/>
    </location>
</feature>
<evidence type="ECO:0000259" key="3">
    <source>
        <dbReference type="PROSITE" id="PS50042"/>
    </source>
</evidence>
<dbReference type="PANTHER" id="PTHR43081">
    <property type="entry name" value="ADENYLATE CYCLASE, TERMINAL-DIFFERENTIATION SPECIFIC-RELATED"/>
    <property type="match status" value="1"/>
</dbReference>
<protein>
    <recommendedName>
        <fullName evidence="7">Adenylate cyclase</fullName>
    </recommendedName>
</protein>
<dbReference type="AlphaFoldDB" id="A0A0R3CJ99"/>
<dbReference type="PROSITE" id="PS50042">
    <property type="entry name" value="CNMP_BINDING_3"/>
    <property type="match status" value="1"/>
</dbReference>
<dbReference type="GO" id="GO:0015031">
    <property type="term" value="P:protein transport"/>
    <property type="evidence" value="ECO:0007669"/>
    <property type="project" value="InterPro"/>
</dbReference>
<feature type="domain" description="Guanylate cyclase" evidence="4">
    <location>
        <begin position="15"/>
        <end position="129"/>
    </location>
</feature>
<dbReference type="CDD" id="cd07302">
    <property type="entry name" value="CHD"/>
    <property type="match status" value="1"/>
</dbReference>
<dbReference type="SMART" id="SM00028">
    <property type="entry name" value="TPR"/>
    <property type="match status" value="4"/>
</dbReference>
<keyword evidence="2" id="KW-0472">Membrane</keyword>
<dbReference type="Gene3D" id="3.40.50.10070">
    <property type="entry name" value="TolB, N-terminal domain"/>
    <property type="match status" value="1"/>
</dbReference>
<dbReference type="InterPro" id="IPR011990">
    <property type="entry name" value="TPR-like_helical_dom_sf"/>
</dbReference>
<keyword evidence="2" id="KW-0812">Transmembrane</keyword>
<dbReference type="GO" id="GO:0042597">
    <property type="term" value="C:periplasmic space"/>
    <property type="evidence" value="ECO:0007669"/>
    <property type="project" value="InterPro"/>
</dbReference>
<evidence type="ECO:0000313" key="5">
    <source>
        <dbReference type="EMBL" id="KRP96300.1"/>
    </source>
</evidence>
<dbReference type="STRING" id="108015.GA0061099_101092"/>
<gene>
    <name evidence="5" type="ORF">AOQ72_18430</name>
</gene>
<dbReference type="PROSITE" id="PS50125">
    <property type="entry name" value="GUANYLATE_CYCLASE_2"/>
    <property type="match status" value="1"/>
</dbReference>
<dbReference type="GO" id="GO:0035556">
    <property type="term" value="P:intracellular signal transduction"/>
    <property type="evidence" value="ECO:0007669"/>
    <property type="project" value="InterPro"/>
</dbReference>
<evidence type="ECO:0000313" key="6">
    <source>
        <dbReference type="Proteomes" id="UP000051380"/>
    </source>
</evidence>
<dbReference type="EMBL" id="LJYF01000026">
    <property type="protein sequence ID" value="KRP96300.1"/>
    <property type="molecule type" value="Genomic_DNA"/>
</dbReference>
<dbReference type="Pfam" id="PF00211">
    <property type="entry name" value="Guanylate_cyc"/>
    <property type="match status" value="1"/>
</dbReference>
<dbReference type="OrthoDB" id="9807521at2"/>
<dbReference type="GO" id="GO:0004016">
    <property type="term" value="F:adenylate cyclase activity"/>
    <property type="evidence" value="ECO:0007669"/>
    <property type="project" value="UniProtKB-ARBA"/>
</dbReference>
<dbReference type="InterPro" id="IPR000595">
    <property type="entry name" value="cNMP-bd_dom"/>
</dbReference>
<accession>A0A0R3CJ99</accession>
<evidence type="ECO:0000256" key="1">
    <source>
        <dbReference type="PROSITE-ProRule" id="PRU00339"/>
    </source>
</evidence>
<evidence type="ECO:0008006" key="7">
    <source>
        <dbReference type="Google" id="ProtNLM"/>
    </source>
</evidence>
<dbReference type="Pfam" id="PF14559">
    <property type="entry name" value="TPR_19"/>
    <property type="match status" value="1"/>
</dbReference>
<dbReference type="Pfam" id="PF04052">
    <property type="entry name" value="TolB_N"/>
    <property type="match status" value="1"/>
</dbReference>
<keyword evidence="1" id="KW-0802">TPR repeat</keyword>
<dbReference type="InterPro" id="IPR001054">
    <property type="entry name" value="A/G_cyclase"/>
</dbReference>
<dbReference type="SUPFAM" id="SSF55073">
    <property type="entry name" value="Nucleotide cyclase"/>
    <property type="match status" value="1"/>
</dbReference>
<dbReference type="Proteomes" id="UP000051380">
    <property type="component" value="Unassembled WGS sequence"/>
</dbReference>
<feature type="repeat" description="TPR" evidence="1">
    <location>
        <begin position="544"/>
        <end position="577"/>
    </location>
</feature>
<name>A0A0R3CJ99_9BRAD</name>
<dbReference type="SUPFAM" id="SSF52964">
    <property type="entry name" value="TolB, N-terminal domain"/>
    <property type="match status" value="1"/>
</dbReference>
<dbReference type="GO" id="GO:0006171">
    <property type="term" value="P:cAMP biosynthetic process"/>
    <property type="evidence" value="ECO:0007669"/>
    <property type="project" value="TreeGrafter"/>
</dbReference>
<comment type="caution">
    <text evidence="5">The sequence shown here is derived from an EMBL/GenBank/DDBJ whole genome shotgun (WGS) entry which is preliminary data.</text>
</comment>
<keyword evidence="2" id="KW-1133">Transmembrane helix</keyword>
<dbReference type="Pfam" id="PF13181">
    <property type="entry name" value="TPR_8"/>
    <property type="match status" value="1"/>
</dbReference>
<dbReference type="InterPro" id="IPR029787">
    <property type="entry name" value="Nucleotide_cyclase"/>
</dbReference>
<organism evidence="5 6">
    <name type="scientific">Bradyrhizobium yuanmingense</name>
    <dbReference type="NCBI Taxonomy" id="108015"/>
    <lineage>
        <taxon>Bacteria</taxon>
        <taxon>Pseudomonadati</taxon>
        <taxon>Pseudomonadota</taxon>
        <taxon>Alphaproteobacteria</taxon>
        <taxon>Hyphomicrobiales</taxon>
        <taxon>Nitrobacteraceae</taxon>
        <taxon>Bradyrhizobium</taxon>
    </lineage>
</organism>
<dbReference type="Gene3D" id="3.30.70.1230">
    <property type="entry name" value="Nucleotide cyclase"/>
    <property type="match status" value="1"/>
</dbReference>
<reference evidence="5 6" key="1">
    <citation type="submission" date="2015-09" db="EMBL/GenBank/DDBJ databases">
        <title>Draft Genome Sequence of the Strain BR 3267 (Bradyrhizobium yuanmingense) recommended as inoculant for cowpea in Brazil.</title>
        <authorList>
            <person name="Simoes-Araujo J.L."/>
            <person name="Zilli J.E."/>
        </authorList>
    </citation>
    <scope>NUCLEOTIDE SEQUENCE [LARGE SCALE GENOMIC DNA]</scope>
    <source>
        <strain evidence="5 6">BR3267</strain>
    </source>
</reference>
<dbReference type="InterPro" id="IPR007195">
    <property type="entry name" value="TolB_N"/>
</dbReference>
<dbReference type="PANTHER" id="PTHR43081:SF19">
    <property type="entry name" value="PH-SENSITIVE ADENYLATE CYCLASE RV1264"/>
    <property type="match status" value="1"/>
</dbReference>
<evidence type="ECO:0000259" key="4">
    <source>
        <dbReference type="PROSITE" id="PS50125"/>
    </source>
</evidence>
<evidence type="ECO:0000256" key="2">
    <source>
        <dbReference type="SAM" id="Phobius"/>
    </source>
</evidence>
<dbReference type="InterPro" id="IPR019734">
    <property type="entry name" value="TPR_rpt"/>
</dbReference>
<dbReference type="RefSeq" id="WP_057027558.1">
    <property type="nucleotide sequence ID" value="NZ_LJYF01000026.1"/>
</dbReference>
<dbReference type="InterPro" id="IPR050697">
    <property type="entry name" value="Adenylyl/Guanylyl_Cyclase_3/4"/>
</dbReference>
<proteinExistence type="predicted"/>
<feature type="transmembrane region" description="Helical" evidence="2">
    <location>
        <begin position="203"/>
        <end position="225"/>
    </location>
</feature>
<dbReference type="PROSITE" id="PS50005">
    <property type="entry name" value="TPR"/>
    <property type="match status" value="1"/>
</dbReference>